<dbReference type="InterPro" id="IPR011953">
    <property type="entry name" value="Cobalto_CobN"/>
</dbReference>
<reference evidence="2 3" key="1">
    <citation type="submission" date="2018-11" db="EMBL/GenBank/DDBJ databases">
        <title>Genomic Encyclopedia of Type Strains, Phase IV (KMG-IV): sequencing the most valuable type-strain genomes for metagenomic binning, comparative biology and taxonomic classification.</title>
        <authorList>
            <person name="Goeker M."/>
        </authorList>
    </citation>
    <scope>NUCLEOTIDE SEQUENCE [LARGE SCALE GENOMIC DNA]</scope>
    <source>
        <strain evidence="2 3">DSM 102936</strain>
    </source>
</reference>
<dbReference type="Pfam" id="PF02514">
    <property type="entry name" value="CobN-Mg_chel"/>
    <property type="match status" value="1"/>
</dbReference>
<dbReference type="RefSeq" id="WP_123930794.1">
    <property type="nucleotide sequence ID" value="NZ_RKRE01000003.1"/>
</dbReference>
<name>A0A3N5AA95_9THEO</name>
<dbReference type="OrthoDB" id="9757976at2"/>
<evidence type="ECO:0000313" key="2">
    <source>
        <dbReference type="EMBL" id="RPF42539.1"/>
    </source>
</evidence>
<keyword evidence="3" id="KW-1185">Reference proteome</keyword>
<dbReference type="PANTHER" id="PTHR44119:SF4">
    <property type="entry name" value="AEROBIC COBALTOCHELATASE SUBUNIT COBN"/>
    <property type="match status" value="1"/>
</dbReference>
<sequence>MVRVLFYTAVEGDLVPLARAVRAVLQEERGKLTVVARARRDVCGSAGEEALLAAARECDFVFLHLMGGPESLPGFDAVASVARERGIALHAQPTAAEDDTALRALSTVSDSDYDLLRRYVSYGGSTNFAALLRWCLWRAGRAAPPPPPEPVPWEGIYHPRLGRFVTPEAFWAAVAPGKPVVALLFYQSWWLAENLAFIDQLVSAVEARGAVALPVFLYATPSAALGSRGIAWVVANFLCRDGKPAVDAVISTLMFAQTQATPTYNRQAPENFYLTLGVPVVKAIAAVTARDEWVASLQGLAPLDVIMSMALPEFDGQLITVPVAFREETERDPLTGATLVRYRPDAERTVKVAALAVNWARLKRLPPGERRVAVILHNYPPRTDRIGCAFGLDTPASLFRLLMALRDAGFRVEGLPEDPAALFRLVLAGMTNDTAWLPSEEMARRAVGKVPPEKYQEWFAGLPEAVRERLQENWGPPPGEVLSYRGKLLVPGRVFGNVFVGLQPPRGFDAQAEAAYHSPDLSPPYQYLAFYRWLKEEFGADVVLHLGKHGTLEWLPGKSAGLAATCFPDVALGELPNVYPYIVNNPGEGTQAKRRAWACVVDHLVPVMTGAGRYGELEVIETLCREYQEARQLDPGKLPVLEKRIWEQVVKSSLDRDLSVDEEAAFADFPAFVERLHGYLHEIGDSLIRDGLHILGEVPAGERLVEMLLSLCRLPHGEVPALREAVAAALGYNYEALAAAPGRWWPEFGATGAALLEKVEERCRECLRRLAAAGFARESVPALVAAVCGRAVPEVEWMLGFVAEEVWPRLRATEGEVGACVGALAGQYVPPGPAGAPTRGRLDVLPTGRNFYSVDPQAVPTRAAWEVGKSLAAALLTRYLAARGTYPENVGLVIWATTEMRTGGENVAAALYLLGVAPVWEEATGRVKGLRVISREELGRPRVDVTLRVSGLFRDTFLNVVHLLDDAVRLVAALEEPENPVRRNFQAAFTAALQAGKDQATASEEALFRIFSDPPGAYGAGVNHLVDNKNWEKEADLATAYLVWGGYAYGRRVYAREAKAVFARRLATLDCTVKNEDSREVDIFDDDCFYAYHGGMVAAARAFGAAPLSFVGDSSDPRRVQVRTLAEEARRLFRARVLNPKYIAGMKRHGFKGAGDLSRMVDYIFGWDATARVIEDWMYAGLAARYLFDPEMRTWFAAVNPWALAHIAARLLEAIARGLWKADAATRQEIEAVYLEMEGYIEERLGGEFSGGGGGRAGAGSGSG</sequence>
<dbReference type="PANTHER" id="PTHR44119">
    <property type="entry name" value="MAGNESIUM-CHELATASE SUBUNIT CHLH, CHLOROPLASTIC"/>
    <property type="match status" value="1"/>
</dbReference>
<feature type="domain" description="CobN/magnesium chelatase" evidence="1">
    <location>
        <begin position="118"/>
        <end position="1226"/>
    </location>
</feature>
<accession>A0A3N5AA95</accession>
<gene>
    <name evidence="2" type="ORF">EDD75_1640</name>
</gene>
<dbReference type="EMBL" id="RKRE01000003">
    <property type="protein sequence ID" value="RPF42539.1"/>
    <property type="molecule type" value="Genomic_DNA"/>
</dbReference>
<dbReference type="Proteomes" id="UP000282654">
    <property type="component" value="Unassembled WGS sequence"/>
</dbReference>
<evidence type="ECO:0000259" key="1">
    <source>
        <dbReference type="Pfam" id="PF02514"/>
    </source>
</evidence>
<comment type="caution">
    <text evidence="2">The sequence shown here is derived from an EMBL/GenBank/DDBJ whole genome shotgun (WGS) entry which is preliminary data.</text>
</comment>
<dbReference type="NCBIfam" id="TIGR02257">
    <property type="entry name" value="cobalto_cobN"/>
    <property type="match status" value="1"/>
</dbReference>
<dbReference type="CDD" id="cd10150">
    <property type="entry name" value="CobN_like"/>
    <property type="match status" value="1"/>
</dbReference>
<dbReference type="InterPro" id="IPR003672">
    <property type="entry name" value="CobN/Mg_chltase"/>
</dbReference>
<organism evidence="2 3">
    <name type="scientific">Thermodesulfitimonas autotrophica</name>
    <dbReference type="NCBI Taxonomy" id="1894989"/>
    <lineage>
        <taxon>Bacteria</taxon>
        <taxon>Bacillati</taxon>
        <taxon>Bacillota</taxon>
        <taxon>Clostridia</taxon>
        <taxon>Thermoanaerobacterales</taxon>
        <taxon>Thermoanaerobacteraceae</taxon>
        <taxon>Thermodesulfitimonas</taxon>
    </lineage>
</organism>
<dbReference type="AlphaFoldDB" id="A0A3N5AA95"/>
<protein>
    <submittedName>
        <fullName evidence="2">Cobaltochelatase CobN subunit</fullName>
    </submittedName>
</protein>
<proteinExistence type="predicted"/>
<dbReference type="GO" id="GO:0009236">
    <property type="term" value="P:cobalamin biosynthetic process"/>
    <property type="evidence" value="ECO:0007669"/>
    <property type="project" value="InterPro"/>
</dbReference>
<dbReference type="GO" id="GO:0051116">
    <property type="term" value="F:cobaltochelatase activity"/>
    <property type="evidence" value="ECO:0007669"/>
    <property type="project" value="InterPro"/>
</dbReference>
<evidence type="ECO:0000313" key="3">
    <source>
        <dbReference type="Proteomes" id="UP000282654"/>
    </source>
</evidence>